<name>A0ABM9C9P2_9BACL</name>
<evidence type="ECO:0000313" key="2">
    <source>
        <dbReference type="Proteomes" id="UP000838686"/>
    </source>
</evidence>
<protein>
    <submittedName>
        <fullName evidence="1">Uncharacterized protein</fullName>
    </submittedName>
</protein>
<keyword evidence="2" id="KW-1185">Reference proteome</keyword>
<gene>
    <name evidence="1" type="ORF">PAECIP111893_02560</name>
</gene>
<proteinExistence type="predicted"/>
<sequence length="35" mass="3755">MDAFAVIMALPTGGYMYGMVVKALSSSHQQIPDPQ</sequence>
<dbReference type="EMBL" id="CAKMMF010000012">
    <property type="protein sequence ID" value="CAH1206454.1"/>
    <property type="molecule type" value="Genomic_DNA"/>
</dbReference>
<organism evidence="1 2">
    <name type="scientific">Paenibacillus plantiphilus</name>
    <dbReference type="NCBI Taxonomy" id="2905650"/>
    <lineage>
        <taxon>Bacteria</taxon>
        <taxon>Bacillati</taxon>
        <taxon>Bacillota</taxon>
        <taxon>Bacilli</taxon>
        <taxon>Bacillales</taxon>
        <taxon>Paenibacillaceae</taxon>
        <taxon>Paenibacillus</taxon>
    </lineage>
</organism>
<dbReference type="Proteomes" id="UP000838686">
    <property type="component" value="Unassembled WGS sequence"/>
</dbReference>
<evidence type="ECO:0000313" key="1">
    <source>
        <dbReference type="EMBL" id="CAH1206454.1"/>
    </source>
</evidence>
<reference evidence="1" key="1">
    <citation type="submission" date="2022-01" db="EMBL/GenBank/DDBJ databases">
        <authorList>
            <person name="Criscuolo A."/>
        </authorList>
    </citation>
    <scope>NUCLEOTIDE SEQUENCE</scope>
    <source>
        <strain evidence="1">CIP111893</strain>
    </source>
</reference>
<accession>A0ABM9C9P2</accession>
<comment type="caution">
    <text evidence="1">The sequence shown here is derived from an EMBL/GenBank/DDBJ whole genome shotgun (WGS) entry which is preliminary data.</text>
</comment>